<proteinExistence type="predicted"/>
<dbReference type="GO" id="GO:0000155">
    <property type="term" value="F:phosphorelay sensor kinase activity"/>
    <property type="evidence" value="ECO:0007669"/>
    <property type="project" value="InterPro"/>
</dbReference>
<dbReference type="PANTHER" id="PTHR45569:SF1">
    <property type="entry name" value="SENSOR PROTEIN KDPD"/>
    <property type="match status" value="1"/>
</dbReference>
<dbReference type="InterPro" id="IPR003594">
    <property type="entry name" value="HATPase_dom"/>
</dbReference>
<dbReference type="InterPro" id="IPR004358">
    <property type="entry name" value="Sig_transdc_His_kin-like_C"/>
</dbReference>
<evidence type="ECO:0000313" key="5">
    <source>
        <dbReference type="EMBL" id="GGD00436.1"/>
    </source>
</evidence>
<sequence>MHLERHKHPAFDRACKQIPLQEALIKTSGSVLSDKNGVAGADTLELNMNLLASIAHDVRGPLTIICALVKTLSDSSPILSPVQADILTRLQTEALRTNTLLNSLLDLLRITHTDYPLKQEWQSMEEVIGSALRICAKYLDRHRVTVAIADGYPLLRFDAILIERVLINLLENAAKYTPSGSHISLVATFDVKEARVVVQDDGPGLPDGLMGQHFKAFQRGTSTSGISGTGLGLAICQSILTMSGGRFFACSSLLGGAGLTLALPVKSRE</sequence>
<reference evidence="5" key="1">
    <citation type="journal article" date="2014" name="Int. J. Syst. Evol. Microbiol.">
        <title>Complete genome sequence of Corynebacterium casei LMG S-19264T (=DSM 44701T), isolated from a smear-ripened cheese.</title>
        <authorList>
            <consortium name="US DOE Joint Genome Institute (JGI-PGF)"/>
            <person name="Walter F."/>
            <person name="Albersmeier A."/>
            <person name="Kalinowski J."/>
            <person name="Ruckert C."/>
        </authorList>
    </citation>
    <scope>NUCLEOTIDE SEQUENCE</scope>
    <source>
        <strain evidence="5">CGMCC 1.10998</strain>
    </source>
</reference>
<dbReference type="PROSITE" id="PS50109">
    <property type="entry name" value="HIS_KIN"/>
    <property type="match status" value="1"/>
</dbReference>
<evidence type="ECO:0000256" key="3">
    <source>
        <dbReference type="ARBA" id="ARBA00022553"/>
    </source>
</evidence>
<dbReference type="RefSeq" id="WP_188569384.1">
    <property type="nucleotide sequence ID" value="NZ_BMED01000009.1"/>
</dbReference>
<dbReference type="Pfam" id="PF00512">
    <property type="entry name" value="HisKA"/>
    <property type="match status" value="1"/>
</dbReference>
<protein>
    <recommendedName>
        <fullName evidence="2">histidine kinase</fullName>
        <ecNumber evidence="2">2.7.13.3</ecNumber>
    </recommendedName>
</protein>
<dbReference type="InterPro" id="IPR003661">
    <property type="entry name" value="HisK_dim/P_dom"/>
</dbReference>
<dbReference type="SMART" id="SM00388">
    <property type="entry name" value="HisKA"/>
    <property type="match status" value="1"/>
</dbReference>
<dbReference type="InterPro" id="IPR036890">
    <property type="entry name" value="HATPase_C_sf"/>
</dbReference>
<evidence type="ECO:0000259" key="4">
    <source>
        <dbReference type="PROSITE" id="PS50109"/>
    </source>
</evidence>
<dbReference type="PANTHER" id="PTHR45569">
    <property type="entry name" value="SENSOR PROTEIN KDPD"/>
    <property type="match status" value="1"/>
</dbReference>
<evidence type="ECO:0000256" key="2">
    <source>
        <dbReference type="ARBA" id="ARBA00012438"/>
    </source>
</evidence>
<comment type="catalytic activity">
    <reaction evidence="1">
        <text>ATP + protein L-histidine = ADP + protein N-phospho-L-histidine.</text>
        <dbReference type="EC" id="2.7.13.3"/>
    </reaction>
</comment>
<feature type="domain" description="Histidine kinase" evidence="4">
    <location>
        <begin position="53"/>
        <end position="267"/>
    </location>
</feature>
<dbReference type="PRINTS" id="PR00344">
    <property type="entry name" value="BCTRLSENSOR"/>
</dbReference>
<dbReference type="InterPro" id="IPR052023">
    <property type="entry name" value="Histidine_kinase_KdpD"/>
</dbReference>
<evidence type="ECO:0000313" key="6">
    <source>
        <dbReference type="Proteomes" id="UP000637423"/>
    </source>
</evidence>
<dbReference type="SMART" id="SM00387">
    <property type="entry name" value="HATPase_c"/>
    <property type="match status" value="1"/>
</dbReference>
<dbReference type="SUPFAM" id="SSF47384">
    <property type="entry name" value="Homodimeric domain of signal transducing histidine kinase"/>
    <property type="match status" value="1"/>
</dbReference>
<gene>
    <name evidence="5" type="ORF">GCM10011396_54990</name>
</gene>
<dbReference type="Gene3D" id="3.30.565.10">
    <property type="entry name" value="Histidine kinase-like ATPase, C-terminal domain"/>
    <property type="match status" value="1"/>
</dbReference>
<dbReference type="EC" id="2.7.13.3" evidence="2"/>
<dbReference type="SUPFAM" id="SSF55874">
    <property type="entry name" value="ATPase domain of HSP90 chaperone/DNA topoisomerase II/histidine kinase"/>
    <property type="match status" value="1"/>
</dbReference>
<accession>A0A916XRT2</accession>
<dbReference type="InterPro" id="IPR036097">
    <property type="entry name" value="HisK_dim/P_sf"/>
</dbReference>
<dbReference type="GO" id="GO:0005886">
    <property type="term" value="C:plasma membrane"/>
    <property type="evidence" value="ECO:0007669"/>
    <property type="project" value="TreeGrafter"/>
</dbReference>
<dbReference type="Pfam" id="PF02518">
    <property type="entry name" value="HATPase_c"/>
    <property type="match status" value="1"/>
</dbReference>
<dbReference type="Gene3D" id="1.10.287.130">
    <property type="match status" value="1"/>
</dbReference>
<dbReference type="AlphaFoldDB" id="A0A916XRT2"/>
<name>A0A916XRT2_9BURK</name>
<dbReference type="Proteomes" id="UP000637423">
    <property type="component" value="Unassembled WGS sequence"/>
</dbReference>
<dbReference type="InterPro" id="IPR005467">
    <property type="entry name" value="His_kinase_dom"/>
</dbReference>
<dbReference type="CDD" id="cd00075">
    <property type="entry name" value="HATPase"/>
    <property type="match status" value="1"/>
</dbReference>
<keyword evidence="6" id="KW-1185">Reference proteome</keyword>
<keyword evidence="3" id="KW-0597">Phosphoprotein</keyword>
<dbReference type="EMBL" id="BMED01000009">
    <property type="protein sequence ID" value="GGD00436.1"/>
    <property type="molecule type" value="Genomic_DNA"/>
</dbReference>
<organism evidence="5 6">
    <name type="scientific">Undibacterium terreum</name>
    <dbReference type="NCBI Taxonomy" id="1224302"/>
    <lineage>
        <taxon>Bacteria</taxon>
        <taxon>Pseudomonadati</taxon>
        <taxon>Pseudomonadota</taxon>
        <taxon>Betaproteobacteria</taxon>
        <taxon>Burkholderiales</taxon>
        <taxon>Oxalobacteraceae</taxon>
        <taxon>Undibacterium</taxon>
    </lineage>
</organism>
<comment type="caution">
    <text evidence="5">The sequence shown here is derived from an EMBL/GenBank/DDBJ whole genome shotgun (WGS) entry which is preliminary data.</text>
</comment>
<evidence type="ECO:0000256" key="1">
    <source>
        <dbReference type="ARBA" id="ARBA00000085"/>
    </source>
</evidence>
<reference evidence="5" key="2">
    <citation type="submission" date="2020-09" db="EMBL/GenBank/DDBJ databases">
        <authorList>
            <person name="Sun Q."/>
            <person name="Zhou Y."/>
        </authorList>
    </citation>
    <scope>NUCLEOTIDE SEQUENCE</scope>
    <source>
        <strain evidence="5">CGMCC 1.10998</strain>
    </source>
</reference>